<name>A0A9D1KAX4_9FIRM</name>
<organism evidence="2 3">
    <name type="scientific">Candidatus Caccosoma faecigallinarum</name>
    <dbReference type="NCBI Taxonomy" id="2840720"/>
    <lineage>
        <taxon>Bacteria</taxon>
        <taxon>Bacillati</taxon>
        <taxon>Bacillota</taxon>
        <taxon>Bacillota incertae sedis</taxon>
        <taxon>Candidatus Caccosoma</taxon>
    </lineage>
</organism>
<evidence type="ECO:0000313" key="2">
    <source>
        <dbReference type="EMBL" id="HIT16841.1"/>
    </source>
</evidence>
<dbReference type="InterPro" id="IPR036979">
    <property type="entry name" value="CM_dom_sf"/>
</dbReference>
<feature type="domain" description="Chorismate mutase" evidence="1">
    <location>
        <begin position="1"/>
        <end position="89"/>
    </location>
</feature>
<dbReference type="GO" id="GO:0004106">
    <property type="term" value="F:chorismate mutase activity"/>
    <property type="evidence" value="ECO:0007669"/>
    <property type="project" value="InterPro"/>
</dbReference>
<reference evidence="2" key="2">
    <citation type="journal article" date="2021" name="PeerJ">
        <title>Extensive microbial diversity within the chicken gut microbiome revealed by metagenomics and culture.</title>
        <authorList>
            <person name="Gilroy R."/>
            <person name="Ravi A."/>
            <person name="Getino M."/>
            <person name="Pursley I."/>
            <person name="Horton D.L."/>
            <person name="Alikhan N.F."/>
            <person name="Baker D."/>
            <person name="Gharbi K."/>
            <person name="Hall N."/>
            <person name="Watson M."/>
            <person name="Adriaenssens E.M."/>
            <person name="Foster-Nyarko E."/>
            <person name="Jarju S."/>
            <person name="Secka A."/>
            <person name="Antonio M."/>
            <person name="Oren A."/>
            <person name="Chaudhuri R.R."/>
            <person name="La Ragione R."/>
            <person name="Hildebrand F."/>
            <person name="Pallen M.J."/>
        </authorList>
    </citation>
    <scope>NUCLEOTIDE SEQUENCE</scope>
    <source>
        <strain evidence="2">14508</strain>
    </source>
</reference>
<protein>
    <submittedName>
        <fullName evidence="2">Chorismate mutase</fullName>
    </submittedName>
</protein>
<dbReference type="AlphaFoldDB" id="A0A9D1KAX4"/>
<dbReference type="SMART" id="SM00830">
    <property type="entry name" value="CM_2"/>
    <property type="match status" value="1"/>
</dbReference>
<dbReference type="GO" id="GO:0046417">
    <property type="term" value="P:chorismate metabolic process"/>
    <property type="evidence" value="ECO:0007669"/>
    <property type="project" value="InterPro"/>
</dbReference>
<dbReference type="EMBL" id="DVKI01000014">
    <property type="protein sequence ID" value="HIT16841.1"/>
    <property type="molecule type" value="Genomic_DNA"/>
</dbReference>
<evidence type="ECO:0000313" key="3">
    <source>
        <dbReference type="Proteomes" id="UP000886893"/>
    </source>
</evidence>
<gene>
    <name evidence="2" type="ORF">IAD04_00455</name>
</gene>
<sequence length="93" mass="11448">MKEDLVYLRHKIQKIDEKIQDLFLKRIEYILQVKTIKIKQNLPVEQKNVEKEKKEKLLKRLKNKLYEKEYLELIDKFFDLSKQIQTKGENINE</sequence>
<evidence type="ECO:0000259" key="1">
    <source>
        <dbReference type="PROSITE" id="PS51168"/>
    </source>
</evidence>
<dbReference type="Pfam" id="PF01817">
    <property type="entry name" value="CM_2"/>
    <property type="match status" value="1"/>
</dbReference>
<dbReference type="SUPFAM" id="SSF48600">
    <property type="entry name" value="Chorismate mutase II"/>
    <property type="match status" value="1"/>
</dbReference>
<dbReference type="InterPro" id="IPR002701">
    <property type="entry name" value="CM_II_prokaryot"/>
</dbReference>
<comment type="caution">
    <text evidence="2">The sequence shown here is derived from an EMBL/GenBank/DDBJ whole genome shotgun (WGS) entry which is preliminary data.</text>
</comment>
<reference evidence="2" key="1">
    <citation type="submission" date="2020-10" db="EMBL/GenBank/DDBJ databases">
        <authorList>
            <person name="Gilroy R."/>
        </authorList>
    </citation>
    <scope>NUCLEOTIDE SEQUENCE</scope>
    <source>
        <strain evidence="2">14508</strain>
    </source>
</reference>
<dbReference type="PROSITE" id="PS51168">
    <property type="entry name" value="CHORISMATE_MUT_2"/>
    <property type="match status" value="1"/>
</dbReference>
<dbReference type="InterPro" id="IPR036263">
    <property type="entry name" value="Chorismate_II_sf"/>
</dbReference>
<dbReference type="Proteomes" id="UP000886893">
    <property type="component" value="Unassembled WGS sequence"/>
</dbReference>
<dbReference type="Gene3D" id="1.20.59.10">
    <property type="entry name" value="Chorismate mutase"/>
    <property type="match status" value="1"/>
</dbReference>
<proteinExistence type="predicted"/>
<accession>A0A9D1KAX4</accession>